<dbReference type="Proteomes" id="UP000694388">
    <property type="component" value="Unplaced"/>
</dbReference>
<evidence type="ECO:0000313" key="5">
    <source>
        <dbReference type="Proteomes" id="UP000694388"/>
    </source>
</evidence>
<reference evidence="4" key="2">
    <citation type="submission" date="2025-09" db="UniProtKB">
        <authorList>
            <consortium name="Ensembl"/>
        </authorList>
    </citation>
    <scope>IDENTIFICATION</scope>
</reference>
<dbReference type="InterPro" id="IPR028002">
    <property type="entry name" value="Myb_DNA-bind_5"/>
</dbReference>
<keyword evidence="1" id="KW-0175">Coiled coil</keyword>
<feature type="coiled-coil region" evidence="1">
    <location>
        <begin position="316"/>
        <end position="352"/>
    </location>
</feature>
<feature type="region of interest" description="Disordered" evidence="2">
    <location>
        <begin position="105"/>
        <end position="133"/>
    </location>
</feature>
<feature type="compositionally biased region" description="Basic and acidic residues" evidence="2">
    <location>
        <begin position="109"/>
        <end position="120"/>
    </location>
</feature>
<evidence type="ECO:0000256" key="2">
    <source>
        <dbReference type="SAM" id="MobiDB-lite"/>
    </source>
</evidence>
<evidence type="ECO:0000313" key="4">
    <source>
        <dbReference type="Ensembl" id="ENSEBUP00000018626.1"/>
    </source>
</evidence>
<dbReference type="AlphaFoldDB" id="A0A8C4QPH1"/>
<sequence>MMASYRRNRTENYTDKEKELFLSLVRSEIAVLEAGSSPGTEAGAGTGSCHGVSLCDKTAAWQRLARRYNMAIGNRGVQRAPWQLRSLWKRLKLRAKREMLVLNSTGSLPHHDPSLHHKQDISPSVSPASPLVPHSSLALSSNPPGLLNPLITSIPSSIFPPHPVPSNSPSPLDSSGISTNSLAISASSPSPQSPISQTPNGIKVESEDKKKDCDNGLTDKGPSPSISSVISLSLSTQSQASSLPSSSLTVTAHPAPTLRSRPTAFGRFGGRGWGFVTGRGSDGDRWGRMRREQLEGMGRVRAERKELESSLLEFAKREHAAKMENLKLERELLQSEKELVEMKWELVALEREQFQRKWVYDGGWTGLNEGNGDNRGE</sequence>
<dbReference type="PANTHER" id="PTHR21411:SF0">
    <property type="entry name" value="REGULATORY PROTEIN ZESTE"/>
    <property type="match status" value="1"/>
</dbReference>
<name>A0A8C4QPH1_EPTBU</name>
<feature type="domain" description="Myb/SANT-like DNA-binding" evidence="3">
    <location>
        <begin position="9"/>
        <end position="100"/>
    </location>
</feature>
<reference evidence="4" key="1">
    <citation type="submission" date="2025-08" db="UniProtKB">
        <authorList>
            <consortium name="Ensembl"/>
        </authorList>
    </citation>
    <scope>IDENTIFICATION</scope>
</reference>
<feature type="compositionally biased region" description="Basic and acidic residues" evidence="2">
    <location>
        <begin position="204"/>
        <end position="214"/>
    </location>
</feature>
<evidence type="ECO:0000259" key="3">
    <source>
        <dbReference type="Pfam" id="PF13873"/>
    </source>
</evidence>
<dbReference type="Pfam" id="PF13873">
    <property type="entry name" value="Myb_DNA-bind_5"/>
    <property type="match status" value="1"/>
</dbReference>
<feature type="region of interest" description="Disordered" evidence="2">
    <location>
        <begin position="161"/>
        <end position="224"/>
    </location>
</feature>
<evidence type="ECO:0000256" key="1">
    <source>
        <dbReference type="SAM" id="Coils"/>
    </source>
</evidence>
<dbReference type="Ensembl" id="ENSEBUT00000019202.1">
    <property type="protein sequence ID" value="ENSEBUP00000018626.1"/>
    <property type="gene ID" value="ENSEBUG00000011624.1"/>
</dbReference>
<protein>
    <recommendedName>
        <fullName evidence="3">Myb/SANT-like DNA-binding domain-containing protein</fullName>
    </recommendedName>
</protein>
<feature type="compositionally biased region" description="Low complexity" evidence="2">
    <location>
        <begin position="178"/>
        <end position="200"/>
    </location>
</feature>
<dbReference type="PANTHER" id="PTHR21411">
    <property type="entry name" value="APONTIC"/>
    <property type="match status" value="1"/>
</dbReference>
<organism evidence="4 5">
    <name type="scientific">Eptatretus burgeri</name>
    <name type="common">Inshore hagfish</name>
    <dbReference type="NCBI Taxonomy" id="7764"/>
    <lineage>
        <taxon>Eukaryota</taxon>
        <taxon>Metazoa</taxon>
        <taxon>Chordata</taxon>
        <taxon>Craniata</taxon>
        <taxon>Vertebrata</taxon>
        <taxon>Cyclostomata</taxon>
        <taxon>Myxini</taxon>
        <taxon>Myxiniformes</taxon>
        <taxon>Myxinidae</taxon>
        <taxon>Eptatretinae</taxon>
        <taxon>Eptatretus</taxon>
    </lineage>
</organism>
<keyword evidence="5" id="KW-1185">Reference proteome</keyword>
<proteinExistence type="predicted"/>
<feature type="compositionally biased region" description="Low complexity" evidence="2">
    <location>
        <begin position="122"/>
        <end position="133"/>
    </location>
</feature>
<accession>A0A8C4QPH1</accession>